<comment type="caution">
    <text evidence="1">The sequence shown here is derived from an EMBL/GenBank/DDBJ whole genome shotgun (WGS) entry which is preliminary data.</text>
</comment>
<dbReference type="Proteomes" id="UP001152888">
    <property type="component" value="Unassembled WGS sequence"/>
</dbReference>
<accession>A0A9P0P211</accession>
<gene>
    <name evidence="1" type="ORF">ACAOBT_LOCUS5338</name>
</gene>
<evidence type="ECO:0000313" key="2">
    <source>
        <dbReference type="Proteomes" id="UP001152888"/>
    </source>
</evidence>
<reference evidence="1" key="1">
    <citation type="submission" date="2022-03" db="EMBL/GenBank/DDBJ databases">
        <authorList>
            <person name="Sayadi A."/>
        </authorList>
    </citation>
    <scope>NUCLEOTIDE SEQUENCE</scope>
</reference>
<proteinExistence type="predicted"/>
<organism evidence="1 2">
    <name type="scientific">Acanthoscelides obtectus</name>
    <name type="common">Bean weevil</name>
    <name type="synonym">Bruchus obtectus</name>
    <dbReference type="NCBI Taxonomy" id="200917"/>
    <lineage>
        <taxon>Eukaryota</taxon>
        <taxon>Metazoa</taxon>
        <taxon>Ecdysozoa</taxon>
        <taxon>Arthropoda</taxon>
        <taxon>Hexapoda</taxon>
        <taxon>Insecta</taxon>
        <taxon>Pterygota</taxon>
        <taxon>Neoptera</taxon>
        <taxon>Endopterygota</taxon>
        <taxon>Coleoptera</taxon>
        <taxon>Polyphaga</taxon>
        <taxon>Cucujiformia</taxon>
        <taxon>Chrysomeloidea</taxon>
        <taxon>Chrysomelidae</taxon>
        <taxon>Bruchinae</taxon>
        <taxon>Bruchini</taxon>
        <taxon>Acanthoscelides</taxon>
    </lineage>
</organism>
<dbReference type="PANTHER" id="PTHR45913:SF5">
    <property type="entry name" value="GENERAL TRANSCRIPTION FACTOR II-I REPEAT DOMAIN-CONTAINING PROTEIN 2A-LIKE PROTEIN"/>
    <property type="match status" value="1"/>
</dbReference>
<dbReference type="AlphaFoldDB" id="A0A9P0P211"/>
<dbReference type="PANTHER" id="PTHR45913">
    <property type="entry name" value="EPM2A-INTERACTING PROTEIN 1"/>
    <property type="match status" value="1"/>
</dbReference>
<dbReference type="OrthoDB" id="6743767at2759"/>
<protein>
    <submittedName>
        <fullName evidence="1">Uncharacterized protein</fullName>
    </submittedName>
</protein>
<evidence type="ECO:0000313" key="1">
    <source>
        <dbReference type="EMBL" id="CAH1963680.1"/>
    </source>
</evidence>
<sequence>MFSGPKLRNDNVKSYIKYKLVMSTFPYRNKLRVLELYLIVNSGELAFHFPVGRDKELAEMISDIKAFIKKLEFWEQSLIDSDTSHFRVLSEKISQSPLEPYDSKYHVEIVSNLKDKFKTRFKDFNEIAIVAQFVVSPIREIDIQQFATSVTQNFSEDIAATKMEKSFCCHGIIKYRKNALTYFDSDKLLMSTIETHQCVMSIA</sequence>
<keyword evidence="2" id="KW-1185">Reference proteome</keyword>
<name>A0A9P0P211_ACAOB</name>
<dbReference type="EMBL" id="CAKOFQ010006709">
    <property type="protein sequence ID" value="CAH1963680.1"/>
    <property type="molecule type" value="Genomic_DNA"/>
</dbReference>